<protein>
    <recommendedName>
        <fullName evidence="2">DUF732 domain-containing protein</fullName>
    </recommendedName>
</protein>
<dbReference type="Pfam" id="PF05305">
    <property type="entry name" value="DUF732"/>
    <property type="match status" value="1"/>
</dbReference>
<evidence type="ECO:0000313" key="3">
    <source>
        <dbReference type="EMBL" id="OBJ37510.1"/>
    </source>
</evidence>
<feature type="domain" description="DUF732" evidence="2">
    <location>
        <begin position="33"/>
        <end position="105"/>
    </location>
</feature>
<dbReference type="OrthoDB" id="4640123at2"/>
<proteinExistence type="predicted"/>
<feature type="chain" id="PRO_5008323285" description="DUF732 domain-containing protein" evidence="1">
    <location>
        <begin position="31"/>
        <end position="117"/>
    </location>
</feature>
<name>A0A1A3GNU3_MYCMU</name>
<reference evidence="4" key="1">
    <citation type="submission" date="2016-06" db="EMBL/GenBank/DDBJ databases">
        <authorList>
            <person name="Sutton G."/>
            <person name="Brinkac L."/>
            <person name="Sanka R."/>
            <person name="Adams M."/>
            <person name="Lau E."/>
            <person name="Garcia-Basteiro A."/>
            <person name="Lopez-Varela E."/>
            <person name="Palencia S."/>
        </authorList>
    </citation>
    <scope>NUCLEOTIDE SEQUENCE [LARGE SCALE GENOMIC DNA]</scope>
    <source>
        <strain evidence="4">1127319.6</strain>
    </source>
</reference>
<dbReference type="AlphaFoldDB" id="A0A1A3GNU3"/>
<evidence type="ECO:0000259" key="2">
    <source>
        <dbReference type="Pfam" id="PF05305"/>
    </source>
</evidence>
<dbReference type="Proteomes" id="UP000093898">
    <property type="component" value="Unassembled WGS sequence"/>
</dbReference>
<keyword evidence="1" id="KW-0732">Signal</keyword>
<feature type="signal peptide" evidence="1">
    <location>
        <begin position="1"/>
        <end position="30"/>
    </location>
</feature>
<organism evidence="3 4">
    <name type="scientific">Mycolicibacterium mucogenicum</name>
    <name type="common">Mycobacterium mucogenicum</name>
    <dbReference type="NCBI Taxonomy" id="56689"/>
    <lineage>
        <taxon>Bacteria</taxon>
        <taxon>Bacillati</taxon>
        <taxon>Actinomycetota</taxon>
        <taxon>Actinomycetes</taxon>
        <taxon>Mycobacteriales</taxon>
        <taxon>Mycobacteriaceae</taxon>
        <taxon>Mycolicibacterium</taxon>
    </lineage>
</organism>
<evidence type="ECO:0000256" key="1">
    <source>
        <dbReference type="SAM" id="SignalP"/>
    </source>
</evidence>
<sequence length="117" mass="12610">MIGRRPVSQRVVAGIAGIVVALSGSAPAHADPDTDFAAQLHSYGIYGAKDYNAWIGKIACQRLDNGVDRDAYQSANFVAGNLDRHNSIAQTWQFLSAAIGFYCPERRSVLESVAGQR</sequence>
<accession>A0A1A3GNU3</accession>
<comment type="caution">
    <text evidence="3">The sequence shown here is derived from an EMBL/GenBank/DDBJ whole genome shotgun (WGS) entry which is preliminary data.</text>
</comment>
<gene>
    <name evidence="3" type="ORF">A5630_04385</name>
</gene>
<dbReference type="RefSeq" id="WP_064984967.1">
    <property type="nucleotide sequence ID" value="NZ_LZLC01000219.1"/>
</dbReference>
<evidence type="ECO:0000313" key="4">
    <source>
        <dbReference type="Proteomes" id="UP000093898"/>
    </source>
</evidence>
<dbReference type="InterPro" id="IPR007969">
    <property type="entry name" value="DUF732"/>
</dbReference>
<dbReference type="EMBL" id="LZLC01000219">
    <property type="protein sequence ID" value="OBJ37510.1"/>
    <property type="molecule type" value="Genomic_DNA"/>
</dbReference>